<comment type="caution">
    <text evidence="8">The sequence shown here is derived from an EMBL/GenBank/DDBJ whole genome shotgun (WGS) entry which is preliminary data.</text>
</comment>
<evidence type="ECO:0000256" key="5">
    <source>
        <dbReference type="SAM" id="MobiDB-lite"/>
    </source>
</evidence>
<keyword evidence="8" id="KW-0675">Receptor</keyword>
<dbReference type="AlphaFoldDB" id="A0AAV4HQM7"/>
<keyword evidence="3 6" id="KW-1133">Transmembrane helix</keyword>
<feature type="region of interest" description="Disordered" evidence="5">
    <location>
        <begin position="296"/>
        <end position="324"/>
    </location>
</feature>
<feature type="transmembrane region" description="Helical" evidence="6">
    <location>
        <begin position="127"/>
        <end position="147"/>
    </location>
</feature>
<evidence type="ECO:0000256" key="6">
    <source>
        <dbReference type="SAM" id="Phobius"/>
    </source>
</evidence>
<dbReference type="Proteomes" id="UP000762676">
    <property type="component" value="Unassembled WGS sequence"/>
</dbReference>
<feature type="transmembrane region" description="Helical" evidence="6">
    <location>
        <begin position="408"/>
        <end position="435"/>
    </location>
</feature>
<keyword evidence="9" id="KW-1185">Reference proteome</keyword>
<feature type="transmembrane region" description="Helical" evidence="6">
    <location>
        <begin position="365"/>
        <end position="388"/>
    </location>
</feature>
<evidence type="ECO:0000256" key="3">
    <source>
        <dbReference type="ARBA" id="ARBA00022989"/>
    </source>
</evidence>
<keyword evidence="2 6" id="KW-0812">Transmembrane</keyword>
<dbReference type="Gene3D" id="1.20.1070.10">
    <property type="entry name" value="Rhodopsin 7-helix transmembrane proteins"/>
    <property type="match status" value="1"/>
</dbReference>
<organism evidence="8 9">
    <name type="scientific">Elysia marginata</name>
    <dbReference type="NCBI Taxonomy" id="1093978"/>
    <lineage>
        <taxon>Eukaryota</taxon>
        <taxon>Metazoa</taxon>
        <taxon>Spiralia</taxon>
        <taxon>Lophotrochozoa</taxon>
        <taxon>Mollusca</taxon>
        <taxon>Gastropoda</taxon>
        <taxon>Heterobranchia</taxon>
        <taxon>Euthyneura</taxon>
        <taxon>Panpulmonata</taxon>
        <taxon>Sacoglossa</taxon>
        <taxon>Placobranchoidea</taxon>
        <taxon>Plakobranchidae</taxon>
        <taxon>Elysia</taxon>
    </lineage>
</organism>
<keyword evidence="4 6" id="KW-0472">Membrane</keyword>
<evidence type="ECO:0000256" key="2">
    <source>
        <dbReference type="ARBA" id="ARBA00022692"/>
    </source>
</evidence>
<gene>
    <name evidence="8" type="ORF">ElyMa_002805400</name>
</gene>
<feature type="transmembrane region" description="Helical" evidence="6">
    <location>
        <begin position="77"/>
        <end position="98"/>
    </location>
</feature>
<evidence type="ECO:0000256" key="1">
    <source>
        <dbReference type="ARBA" id="ARBA00004370"/>
    </source>
</evidence>
<proteinExistence type="predicted"/>
<name>A0AAV4HQM7_9GAST</name>
<accession>A0AAV4HQM7</accession>
<sequence>MNLSEDFIDPFTVQNINSTNVEEHGMNRPREPFVALFIYGSDVIVTLCLLFFVLGIPANVMNIIVYSRTGVRDNITVPFLALSVSDLGYLVTLSPHVVTRFLEHMVEYRMRTPVNWLADPRATSFPFYWYSFVFYDTSILINVYIAVVRCACVAIPFKVKSTFTTRRAIIAFTAFFFSVFLLRIPMIMKKRIVREFDAVQNKTRVVFREFDDGGLAERINDIFNRNILNWFSYITVISCLVVMVTKLQASARFRSSVAITNPTQASVAGGSKNPETAHILSSQHDISLHSEKKLSHNQDSVCSPSDKLQHHSHSKQTTAYNNQNLKKNIEIKPKSLTSQLTWGSGKNPVPLEKGKQVLSTRETQVLRSVIMVAVVFILCQFPLMSYTLARQIESQFDNTRGDGKVKKYRFLFAFFSNLSTVFAYINSSVNMLVYYKFNSRYRHSMKALWKRNVSGELKK</sequence>
<feature type="compositionally biased region" description="Polar residues" evidence="5">
    <location>
        <begin position="315"/>
        <end position="324"/>
    </location>
</feature>
<dbReference type="SUPFAM" id="SSF81321">
    <property type="entry name" value="Family A G protein-coupled receptor-like"/>
    <property type="match status" value="1"/>
</dbReference>
<feature type="transmembrane region" description="Helical" evidence="6">
    <location>
        <begin position="168"/>
        <end position="188"/>
    </location>
</feature>
<dbReference type="PROSITE" id="PS50262">
    <property type="entry name" value="G_PROTEIN_RECEP_F1_2"/>
    <property type="match status" value="1"/>
</dbReference>
<feature type="transmembrane region" description="Helical" evidence="6">
    <location>
        <begin position="33"/>
        <end position="56"/>
    </location>
</feature>
<dbReference type="GO" id="GO:0004930">
    <property type="term" value="F:G protein-coupled receptor activity"/>
    <property type="evidence" value="ECO:0007669"/>
    <property type="project" value="InterPro"/>
</dbReference>
<dbReference type="EMBL" id="BMAT01005807">
    <property type="protein sequence ID" value="GFR99999.1"/>
    <property type="molecule type" value="Genomic_DNA"/>
</dbReference>
<feature type="domain" description="G-protein coupled receptors family 1 profile" evidence="7">
    <location>
        <begin position="58"/>
        <end position="434"/>
    </location>
</feature>
<dbReference type="PRINTS" id="PR00237">
    <property type="entry name" value="GPCRRHODOPSN"/>
</dbReference>
<evidence type="ECO:0000256" key="4">
    <source>
        <dbReference type="ARBA" id="ARBA00023136"/>
    </source>
</evidence>
<dbReference type="InterPro" id="IPR000276">
    <property type="entry name" value="GPCR_Rhodpsn"/>
</dbReference>
<evidence type="ECO:0000313" key="9">
    <source>
        <dbReference type="Proteomes" id="UP000762676"/>
    </source>
</evidence>
<reference evidence="8 9" key="1">
    <citation type="journal article" date="2021" name="Elife">
        <title>Chloroplast acquisition without the gene transfer in kleptoplastic sea slugs, Plakobranchus ocellatus.</title>
        <authorList>
            <person name="Maeda T."/>
            <person name="Takahashi S."/>
            <person name="Yoshida T."/>
            <person name="Shimamura S."/>
            <person name="Takaki Y."/>
            <person name="Nagai Y."/>
            <person name="Toyoda A."/>
            <person name="Suzuki Y."/>
            <person name="Arimoto A."/>
            <person name="Ishii H."/>
            <person name="Satoh N."/>
            <person name="Nishiyama T."/>
            <person name="Hasebe M."/>
            <person name="Maruyama T."/>
            <person name="Minagawa J."/>
            <person name="Obokata J."/>
            <person name="Shigenobu S."/>
        </authorList>
    </citation>
    <scope>NUCLEOTIDE SEQUENCE [LARGE SCALE GENOMIC DNA]</scope>
</reference>
<dbReference type="PANTHER" id="PTHR46641:SF2">
    <property type="entry name" value="FMRFAMIDE RECEPTOR"/>
    <property type="match status" value="1"/>
</dbReference>
<dbReference type="PANTHER" id="PTHR46641">
    <property type="entry name" value="FMRFAMIDE RECEPTOR-RELATED"/>
    <property type="match status" value="1"/>
</dbReference>
<dbReference type="InterPro" id="IPR017452">
    <property type="entry name" value="GPCR_Rhodpsn_7TM"/>
</dbReference>
<dbReference type="InterPro" id="IPR052954">
    <property type="entry name" value="GPCR-Ligand_Int"/>
</dbReference>
<evidence type="ECO:0000259" key="7">
    <source>
        <dbReference type="PROSITE" id="PS50262"/>
    </source>
</evidence>
<protein>
    <submittedName>
        <fullName evidence="8">Chemosensory receptor C</fullName>
    </submittedName>
</protein>
<comment type="subcellular location">
    <subcellularLocation>
        <location evidence="1">Membrane</location>
    </subcellularLocation>
</comment>
<dbReference type="GO" id="GO:0016020">
    <property type="term" value="C:membrane"/>
    <property type="evidence" value="ECO:0007669"/>
    <property type="project" value="UniProtKB-SubCell"/>
</dbReference>
<evidence type="ECO:0000313" key="8">
    <source>
        <dbReference type="EMBL" id="GFR99999.1"/>
    </source>
</evidence>
<feature type="transmembrane region" description="Helical" evidence="6">
    <location>
        <begin position="227"/>
        <end position="245"/>
    </location>
</feature>